<accession>A0A1Q4VAL8</accession>
<evidence type="ECO:0000313" key="5">
    <source>
        <dbReference type="EMBL" id="OKH94769.1"/>
    </source>
</evidence>
<feature type="domain" description="Putative zinc-finger" evidence="4">
    <location>
        <begin position="10"/>
        <end position="36"/>
    </location>
</feature>
<dbReference type="InterPro" id="IPR027383">
    <property type="entry name" value="Znf_put"/>
</dbReference>
<evidence type="ECO:0000256" key="1">
    <source>
        <dbReference type="ARBA" id="ARBA00023015"/>
    </source>
</evidence>
<keyword evidence="6" id="KW-1185">Reference proteome</keyword>
<dbReference type="Gene3D" id="1.10.10.1320">
    <property type="entry name" value="Anti-sigma factor, zinc-finger domain"/>
    <property type="match status" value="1"/>
</dbReference>
<evidence type="ECO:0000313" key="6">
    <source>
        <dbReference type="Proteomes" id="UP000186455"/>
    </source>
</evidence>
<name>A0A1Q4VAL8_9ACTN</name>
<keyword evidence="2" id="KW-0804">Transcription</keyword>
<reference evidence="5 6" key="1">
    <citation type="submission" date="2015-06" db="EMBL/GenBank/DDBJ databases">
        <title>Cloning and characterization of the uncialamcin biosynthetic gene cluster.</title>
        <authorList>
            <person name="Yan X."/>
            <person name="Huang T."/>
            <person name="Ge H."/>
            <person name="Shen B."/>
        </authorList>
    </citation>
    <scope>NUCLEOTIDE SEQUENCE [LARGE SCALE GENOMIC DNA]</scope>
    <source>
        <strain evidence="5 6">DCA2648</strain>
    </source>
</reference>
<organism evidence="5 6">
    <name type="scientific">Streptomyces uncialis</name>
    <dbReference type="NCBI Taxonomy" id="1048205"/>
    <lineage>
        <taxon>Bacteria</taxon>
        <taxon>Bacillati</taxon>
        <taxon>Actinomycetota</taxon>
        <taxon>Actinomycetes</taxon>
        <taxon>Kitasatosporales</taxon>
        <taxon>Streptomycetaceae</taxon>
        <taxon>Streptomyces</taxon>
    </lineage>
</organism>
<proteinExistence type="predicted"/>
<evidence type="ECO:0000256" key="2">
    <source>
        <dbReference type="ARBA" id="ARBA00023163"/>
    </source>
</evidence>
<evidence type="ECO:0000256" key="3">
    <source>
        <dbReference type="SAM" id="Phobius"/>
    </source>
</evidence>
<dbReference type="STRING" id="1048205.AB852_11305"/>
<evidence type="ECO:0000259" key="4">
    <source>
        <dbReference type="Pfam" id="PF13490"/>
    </source>
</evidence>
<keyword evidence="3" id="KW-0812">Transmembrane</keyword>
<dbReference type="AlphaFoldDB" id="A0A1Q4VAL8"/>
<feature type="transmembrane region" description="Helical" evidence="3">
    <location>
        <begin position="93"/>
        <end position="112"/>
    </location>
</feature>
<gene>
    <name evidence="5" type="ORF">AB852_11305</name>
</gene>
<keyword evidence="3" id="KW-1133">Transmembrane helix</keyword>
<protein>
    <recommendedName>
        <fullName evidence="4">Putative zinc-finger domain-containing protein</fullName>
    </recommendedName>
</protein>
<dbReference type="RefSeq" id="WP_073786696.1">
    <property type="nucleotide sequence ID" value="NZ_CP109290.1"/>
</dbReference>
<dbReference type="Pfam" id="PF13490">
    <property type="entry name" value="zf-HC2"/>
    <property type="match status" value="1"/>
</dbReference>
<dbReference type="Proteomes" id="UP000186455">
    <property type="component" value="Unassembled WGS sequence"/>
</dbReference>
<keyword evidence="1" id="KW-0805">Transcription regulation</keyword>
<dbReference type="EMBL" id="LFBV01000002">
    <property type="protein sequence ID" value="OKH94769.1"/>
    <property type="molecule type" value="Genomic_DNA"/>
</dbReference>
<comment type="caution">
    <text evidence="5">The sequence shown here is derived from an EMBL/GenBank/DDBJ whole genome shotgun (WGS) entry which is preliminary data.</text>
</comment>
<sequence length="237" mass="25207">MSPQARHQDVAAYALGVLEPADAIRFEEHLDECVACMVRLGDLSRVVTLLAPFEGPRAEERPPLERPSGELLDRLLTEVGARQTRRRTLRMRLIGAAAALVLGAPLAAYTLGGHGPDAPHPPVAGAPAVQSLRGTDPLSGARASVRLTDRRWGTEVALSLARVQGPLVCALIAVGRDGTRQTVATWAVPPPGGRDVLGAVDRREAPVISGGTALPRADIARFEIRTRDGRLLMTVNP</sequence>
<keyword evidence="3" id="KW-0472">Membrane</keyword>
<dbReference type="InterPro" id="IPR041916">
    <property type="entry name" value="Anti_sigma_zinc_sf"/>
</dbReference>